<reference evidence="1 2" key="1">
    <citation type="submission" date="2014-04" db="EMBL/GenBank/DDBJ databases">
        <authorList>
            <consortium name="DOE Joint Genome Institute"/>
            <person name="Kuo A."/>
            <person name="Ruytinx J."/>
            <person name="Rineau F."/>
            <person name="Colpaert J."/>
            <person name="Kohler A."/>
            <person name="Nagy L.G."/>
            <person name="Floudas D."/>
            <person name="Copeland A."/>
            <person name="Barry K.W."/>
            <person name="Cichocki N."/>
            <person name="Veneault-Fourrey C."/>
            <person name="LaButti K."/>
            <person name="Lindquist E.A."/>
            <person name="Lipzen A."/>
            <person name="Lundell T."/>
            <person name="Morin E."/>
            <person name="Murat C."/>
            <person name="Sun H."/>
            <person name="Tunlid A."/>
            <person name="Henrissat B."/>
            <person name="Grigoriev I.V."/>
            <person name="Hibbett D.S."/>
            <person name="Martin F."/>
            <person name="Nordberg H.P."/>
            <person name="Cantor M.N."/>
            <person name="Hua S.X."/>
        </authorList>
    </citation>
    <scope>NUCLEOTIDE SEQUENCE [LARGE SCALE GENOMIC DNA]</scope>
    <source>
        <strain evidence="1 2">UH-Slu-Lm8-n1</strain>
    </source>
</reference>
<organism evidence="1 2">
    <name type="scientific">Suillus luteus UH-Slu-Lm8-n1</name>
    <dbReference type="NCBI Taxonomy" id="930992"/>
    <lineage>
        <taxon>Eukaryota</taxon>
        <taxon>Fungi</taxon>
        <taxon>Dikarya</taxon>
        <taxon>Basidiomycota</taxon>
        <taxon>Agaricomycotina</taxon>
        <taxon>Agaricomycetes</taxon>
        <taxon>Agaricomycetidae</taxon>
        <taxon>Boletales</taxon>
        <taxon>Suillineae</taxon>
        <taxon>Suillaceae</taxon>
        <taxon>Suillus</taxon>
    </lineage>
</organism>
<name>A0A0D0BB94_9AGAM</name>
<dbReference type="InParanoid" id="A0A0D0BB94"/>
<evidence type="ECO:0000313" key="2">
    <source>
        <dbReference type="Proteomes" id="UP000054485"/>
    </source>
</evidence>
<gene>
    <name evidence="1" type="ORF">CY34DRAFT_708761</name>
</gene>
<reference evidence="2" key="2">
    <citation type="submission" date="2015-01" db="EMBL/GenBank/DDBJ databases">
        <title>Evolutionary Origins and Diversification of the Mycorrhizal Mutualists.</title>
        <authorList>
            <consortium name="DOE Joint Genome Institute"/>
            <consortium name="Mycorrhizal Genomics Consortium"/>
            <person name="Kohler A."/>
            <person name="Kuo A."/>
            <person name="Nagy L.G."/>
            <person name="Floudas D."/>
            <person name="Copeland A."/>
            <person name="Barry K.W."/>
            <person name="Cichocki N."/>
            <person name="Veneault-Fourrey C."/>
            <person name="LaButti K."/>
            <person name="Lindquist E.A."/>
            <person name="Lipzen A."/>
            <person name="Lundell T."/>
            <person name="Morin E."/>
            <person name="Murat C."/>
            <person name="Riley R."/>
            <person name="Ohm R."/>
            <person name="Sun H."/>
            <person name="Tunlid A."/>
            <person name="Henrissat B."/>
            <person name="Grigoriev I.V."/>
            <person name="Hibbett D.S."/>
            <person name="Martin F."/>
        </authorList>
    </citation>
    <scope>NUCLEOTIDE SEQUENCE [LARGE SCALE GENOMIC DNA]</scope>
    <source>
        <strain evidence="2">UH-Slu-Lm8-n1</strain>
    </source>
</reference>
<sequence>MTLAHLYCVPLRRACSTSTLTTLAAIIFSNMRAVTPSSVTFQTQTARLAAPPTIMTALSSITLRKKYCWAQKFDGGVWVVL</sequence>
<dbReference type="OrthoDB" id="10532583at2759"/>
<dbReference type="Proteomes" id="UP000054485">
    <property type="component" value="Unassembled WGS sequence"/>
</dbReference>
<dbReference type="EMBL" id="KN835211">
    <property type="protein sequence ID" value="KIK43522.1"/>
    <property type="molecule type" value="Genomic_DNA"/>
</dbReference>
<evidence type="ECO:0000313" key="1">
    <source>
        <dbReference type="EMBL" id="KIK43522.1"/>
    </source>
</evidence>
<proteinExistence type="predicted"/>
<keyword evidence="2" id="KW-1185">Reference proteome</keyword>
<protein>
    <submittedName>
        <fullName evidence="1">Uncharacterized protein</fullName>
    </submittedName>
</protein>
<dbReference type="AlphaFoldDB" id="A0A0D0BB94"/>
<accession>A0A0D0BB94</accession>
<dbReference type="HOGENOM" id="CLU_2575462_0_0_1"/>